<name>A0A916UQ33_9HYPH</name>
<sequence length="357" mass="39101">MGEVATDLLVRRDDLRSSHFVATPLPELAEGEALLRVDSFALTATTVTYAAVGDDMRYWDFFPCSEPGWGRVPCWGHGEVVASRAAELEPGTRVFGYFPIGTHLVVVPGAVRAGAFIDHAVHRRALPSFYNSYRRARGDADAEAMNMLLRLLFSTAWVIDAFLADAECFGARRIALSSASSKTAMGLAWCLKRRGRVETIGLTSSGNAAFVEGLGCYDRVIPYDRIDALSADGEIVYADFAGSAPLRRAVHAHFRRSLVYDCAVGATDWSAIGPWEPDLPGAAPHYFFAPKHMARRAAEWGHDNYAARLDADFTAFEVDARRWLTIVRASGPEAVGRYWLSAVEGRLSPAEGLILRV</sequence>
<evidence type="ECO:0000313" key="2">
    <source>
        <dbReference type="Proteomes" id="UP000637002"/>
    </source>
</evidence>
<dbReference type="Pfam" id="PF11017">
    <property type="entry name" value="DUF2855"/>
    <property type="match status" value="1"/>
</dbReference>
<evidence type="ECO:0008006" key="3">
    <source>
        <dbReference type="Google" id="ProtNLM"/>
    </source>
</evidence>
<dbReference type="Gene3D" id="3.90.180.10">
    <property type="entry name" value="Medium-chain alcohol dehydrogenases, catalytic domain"/>
    <property type="match status" value="1"/>
</dbReference>
<reference evidence="1" key="1">
    <citation type="journal article" date="2014" name="Int. J. Syst. Evol. Microbiol.">
        <title>Complete genome sequence of Corynebacterium casei LMG S-19264T (=DSM 44701T), isolated from a smear-ripened cheese.</title>
        <authorList>
            <consortium name="US DOE Joint Genome Institute (JGI-PGF)"/>
            <person name="Walter F."/>
            <person name="Albersmeier A."/>
            <person name="Kalinowski J."/>
            <person name="Ruckert C."/>
        </authorList>
    </citation>
    <scope>NUCLEOTIDE SEQUENCE</scope>
    <source>
        <strain evidence="1">CGMCC 1.12919</strain>
    </source>
</reference>
<keyword evidence="2" id="KW-1185">Reference proteome</keyword>
<reference evidence="1" key="2">
    <citation type="submission" date="2020-09" db="EMBL/GenBank/DDBJ databases">
        <authorList>
            <person name="Sun Q."/>
            <person name="Zhou Y."/>
        </authorList>
    </citation>
    <scope>NUCLEOTIDE SEQUENCE</scope>
    <source>
        <strain evidence="1">CGMCC 1.12919</strain>
    </source>
</reference>
<protein>
    <recommendedName>
        <fullName evidence="3">DUF2855 domain-containing protein</fullName>
    </recommendedName>
</protein>
<dbReference type="InterPro" id="IPR011032">
    <property type="entry name" value="GroES-like_sf"/>
</dbReference>
<dbReference type="Proteomes" id="UP000637002">
    <property type="component" value="Unassembled WGS sequence"/>
</dbReference>
<dbReference type="SUPFAM" id="SSF50129">
    <property type="entry name" value="GroES-like"/>
    <property type="match status" value="1"/>
</dbReference>
<evidence type="ECO:0000313" key="1">
    <source>
        <dbReference type="EMBL" id="GGC82810.1"/>
    </source>
</evidence>
<accession>A0A916UQ33</accession>
<comment type="caution">
    <text evidence="1">The sequence shown here is derived from an EMBL/GenBank/DDBJ whole genome shotgun (WGS) entry which is preliminary data.</text>
</comment>
<organism evidence="1 2">
    <name type="scientific">Chelatococcus reniformis</name>
    <dbReference type="NCBI Taxonomy" id="1494448"/>
    <lineage>
        <taxon>Bacteria</taxon>
        <taxon>Pseudomonadati</taxon>
        <taxon>Pseudomonadota</taxon>
        <taxon>Alphaproteobacteria</taxon>
        <taxon>Hyphomicrobiales</taxon>
        <taxon>Chelatococcaceae</taxon>
        <taxon>Chelatococcus</taxon>
    </lineage>
</organism>
<dbReference type="InterPro" id="IPR021276">
    <property type="entry name" value="DUF2855"/>
</dbReference>
<dbReference type="AlphaFoldDB" id="A0A916UQ33"/>
<dbReference type="EMBL" id="BMGG01000008">
    <property type="protein sequence ID" value="GGC82810.1"/>
    <property type="molecule type" value="Genomic_DNA"/>
</dbReference>
<dbReference type="RefSeq" id="WP_188611483.1">
    <property type="nucleotide sequence ID" value="NZ_BMGG01000008.1"/>
</dbReference>
<gene>
    <name evidence="1" type="ORF">GCM10010994_45900</name>
</gene>
<proteinExistence type="predicted"/>